<comment type="similarity">
    <text evidence="7">Belongs to the SctF family.</text>
</comment>
<gene>
    <name evidence="8" type="ORF">VMF7928_00070</name>
</gene>
<comment type="subcellular location">
    <subcellularLocation>
        <location evidence="1">Cell surface</location>
    </subcellularLocation>
    <subcellularLocation>
        <location evidence="2">Secreted</location>
    </subcellularLocation>
</comment>
<keyword evidence="6" id="KW-0843">Virulence</keyword>
<dbReference type="SUPFAM" id="SSF140129">
    <property type="entry name" value="MxiH-like"/>
    <property type="match status" value="1"/>
</dbReference>
<evidence type="ECO:0000256" key="3">
    <source>
        <dbReference type="ARBA" id="ARBA00022448"/>
    </source>
</evidence>
<dbReference type="Pfam" id="PF09392">
    <property type="entry name" value="T3SS_needle_F"/>
    <property type="match status" value="1"/>
</dbReference>
<dbReference type="InterPro" id="IPR011841">
    <property type="entry name" value="T3SS_needle_YscF"/>
</dbReference>
<dbReference type="NCBIfam" id="TIGR02105">
    <property type="entry name" value="III_needle"/>
    <property type="match status" value="1"/>
</dbReference>
<evidence type="ECO:0000256" key="7">
    <source>
        <dbReference type="ARBA" id="ARBA00035658"/>
    </source>
</evidence>
<evidence type="ECO:0000256" key="1">
    <source>
        <dbReference type="ARBA" id="ARBA00004241"/>
    </source>
</evidence>
<dbReference type="InterPro" id="IPR037203">
    <property type="entry name" value="T3SS_needle-like_sf"/>
</dbReference>
<evidence type="ECO:0008006" key="10">
    <source>
        <dbReference type="Google" id="ProtNLM"/>
    </source>
</evidence>
<evidence type="ECO:0000313" key="9">
    <source>
        <dbReference type="Proteomes" id="UP000838748"/>
    </source>
</evidence>
<keyword evidence="5" id="KW-0653">Protein transport</keyword>
<evidence type="ECO:0000256" key="2">
    <source>
        <dbReference type="ARBA" id="ARBA00004613"/>
    </source>
</evidence>
<dbReference type="RefSeq" id="WP_237359489.1">
    <property type="nucleotide sequence ID" value="NZ_CAKLDM010000001.1"/>
</dbReference>
<dbReference type="Proteomes" id="UP000838748">
    <property type="component" value="Unassembled WGS sequence"/>
</dbReference>
<keyword evidence="4" id="KW-0964">Secreted</keyword>
<dbReference type="Gene3D" id="1.20.58.90">
    <property type="match status" value="1"/>
</dbReference>
<protein>
    <recommendedName>
        <fullName evidence="10">EscF/YscF/HrpA family type III secretion system needle major subunit</fullName>
    </recommendedName>
</protein>
<evidence type="ECO:0000313" key="8">
    <source>
        <dbReference type="EMBL" id="CAH0535957.1"/>
    </source>
</evidence>
<evidence type="ECO:0000256" key="6">
    <source>
        <dbReference type="ARBA" id="ARBA00023026"/>
    </source>
</evidence>
<comment type="caution">
    <text evidence="8">The sequence shown here is derived from an EMBL/GenBank/DDBJ whole genome shotgun (WGS) entry which is preliminary data.</text>
</comment>
<reference evidence="8" key="1">
    <citation type="submission" date="2021-11" db="EMBL/GenBank/DDBJ databases">
        <authorList>
            <person name="Rodrigo-Torres L."/>
            <person name="Arahal R. D."/>
            <person name="Lucena T."/>
        </authorList>
    </citation>
    <scope>NUCLEOTIDE SEQUENCE</scope>
    <source>
        <strain evidence="8">CECT 7928</strain>
    </source>
</reference>
<proteinExistence type="inferred from homology"/>
<name>A0ABN8DYJ1_9VIBR</name>
<keyword evidence="3" id="KW-0813">Transport</keyword>
<evidence type="ECO:0000256" key="4">
    <source>
        <dbReference type="ARBA" id="ARBA00022525"/>
    </source>
</evidence>
<keyword evidence="9" id="KW-1185">Reference proteome</keyword>
<dbReference type="InterPro" id="IPR021123">
    <property type="entry name" value="T3SS_needle-like"/>
</dbReference>
<dbReference type="EMBL" id="CAKLDM010000001">
    <property type="protein sequence ID" value="CAH0535957.1"/>
    <property type="molecule type" value="Genomic_DNA"/>
</dbReference>
<sequence>MDLQQLTNQLATLSGQASQQIQSKMTAGDLQDPDKLLQAQFSVQQYSTFVNYESAIIKTIKDMLSGIIQKI</sequence>
<evidence type="ECO:0000256" key="5">
    <source>
        <dbReference type="ARBA" id="ARBA00022927"/>
    </source>
</evidence>
<organism evidence="8 9">
    <name type="scientific">Vibrio marisflavi CECT 7928</name>
    <dbReference type="NCBI Taxonomy" id="634439"/>
    <lineage>
        <taxon>Bacteria</taxon>
        <taxon>Pseudomonadati</taxon>
        <taxon>Pseudomonadota</taxon>
        <taxon>Gammaproteobacteria</taxon>
        <taxon>Vibrionales</taxon>
        <taxon>Vibrionaceae</taxon>
        <taxon>Vibrio</taxon>
    </lineage>
</organism>
<accession>A0ABN8DYJ1</accession>